<dbReference type="InterPro" id="IPR006680">
    <property type="entry name" value="Amidohydro-rel"/>
</dbReference>
<feature type="compositionally biased region" description="Low complexity" evidence="1">
    <location>
        <begin position="706"/>
        <end position="722"/>
    </location>
</feature>
<proteinExistence type="predicted"/>
<feature type="domain" description="Amidohydrolase-related" evidence="2">
    <location>
        <begin position="460"/>
        <end position="551"/>
    </location>
</feature>
<dbReference type="PANTHER" id="PTHR43135:SF3">
    <property type="entry name" value="ALPHA-D-RIBOSE 1-METHYLPHOSPHONATE 5-TRIPHOSPHATE DIPHOSPHATASE"/>
    <property type="match status" value="1"/>
</dbReference>
<evidence type="ECO:0000256" key="1">
    <source>
        <dbReference type="SAM" id="MobiDB-lite"/>
    </source>
</evidence>
<dbReference type="Pfam" id="PF01979">
    <property type="entry name" value="Amidohydro_1"/>
    <property type="match status" value="3"/>
</dbReference>
<feature type="domain" description="Amidohydrolase-related" evidence="2">
    <location>
        <begin position="1448"/>
        <end position="1537"/>
    </location>
</feature>
<comment type="caution">
    <text evidence="3">The sequence shown here is derived from an EMBL/GenBank/DDBJ whole genome shotgun (WGS) entry which is preliminary data.</text>
</comment>
<dbReference type="SUPFAM" id="SSF51338">
    <property type="entry name" value="Composite domain of metallo-dependent hydrolases"/>
    <property type="match status" value="3"/>
</dbReference>
<name>A0A7C4QQ29_9PLAN</name>
<dbReference type="EMBL" id="DSVQ01000015">
    <property type="protein sequence ID" value="HGT39963.1"/>
    <property type="molecule type" value="Genomic_DNA"/>
</dbReference>
<sequence>MGATDECHGNMFRSRTSSVSYRANQRCQFKSFELPHSFPKSHNPLASAHSMRYFRCSPPVRFPGGTASQSLHQRCPMPSTDSAADAVFSPLAPFPFRAPCGRWLPNIFLALAWATLGGAHAGAQSVGETPDEPGFRVRRLALRDVRIVISPAESLDRGTVLLDGDRIAAVGTDIPLPPGTETLSLEGHTVYAGFIDAGNTTLLKSDAPLPAVEPRPVDTARWALVGLRPDDHSGLTPQFQAIQALKTAANDWDQHRRAGFCTVHVIPTGRLVSGQTAVVQLSGRPPREAVLRHGDMVSLHLWERRGSEYPSTLMGVHAHLRQKFLDADRWVKQRQLAAQGAPGVPRPPADPVWEVFASLRQGERKALFAVESRDDLERALRLTEEQQLRSVVWGLHDVATFAAPLRERNIDAIVTLDVGDPPKLDPPEAQPAKGEFPLVAEPLRVRQWRRERWQARVDVMQRLHQEHVRFGVATAGLKSPEDVFKTLRHAIAQGLPRETALAALTTQPAELLGLHREVGRIAPGLLANLVVLTGPFDHEQSKVRYVFVEGRRFEYHKDAKPVSTEPAQHPPVDIAGRWLLEIQAGEEKLPATLEVVQTGARLAGRFSSGQGDGTITAGQASREDVQFDISIGAGDRAIVLKCQARVQGDVLTGTLKSPFGPPASWVGRRESSPPAAATNAAATKAVAANVVQLTSVESEDEPAPVSALTATRSASAPPATSPDELPTELPSDRTARPLKTGGNVLIRGGTVLTGTGLTLPGHSLLVRNGRIAAIGPDLPPDEGMVVLDVAGRYIMPGIIDTHSHIMISNGLGGVNEATHSIVCEVRVADSLNTQDPAEYRALAGGVTTIRQLHGSANVIGGQDSVVQLKHGASAAEHFFPGAPSGVKFALGENVKLRQGRFPNTRLGVEATLQRAFVEALEYRRAWQEYDQAVRQAGDQAALLFPPRRDLRLETLAQILGGEKFIHSHCYRADEILMLLRVAASHGIRVWSLQHVLEGYKVAPEIVAHGASCSTFADWWAYKVEAYDAIPHNAAFLHEAGANVVIKSDDAELMRHLYYEAAKPVRYGNLSPDVALSLITLHAAKELGLSDRIGSLEVGKQADLAIFNAHPLYSFARCEMTLIAGEPYFVRERQPSAMSAAAQARTKAWPPWTPPPAEQRRPWVDWTPMHADRVALVGATVHPVDAPDLPVGTVLIEQGRIAALFAGSAVPEGWPIVRVDGLHIYPGLIDAGTTVGLIEIGKVTETHDTSEIGLFQPDLHAAVAVNVDSELIPVARAGGITSALIRPTGGVICGQASVIQLAGWTAPEMVLLDPAGLQINWPGARDHREQVEQLREWLRAARLYDQLRQAPAEAGGVPRLIDPRYEALRPYVRGERPVFMQADSWQHIREVLQFAEEEKLKLVLCGGAAAWRVADELKQRDIPVIVGPVMRKPVEDYDPFDAPYANPGRLHEAGVRFCIRSDNPANSRNTPFEAAMAVAYGLPEEAALRSVTLSAAEILGLADRIGSLSVGKRADLVILDGSPLQITSQVKGVMIAGKPFPPTSRQTQLYDKYRRRLQEVRASRNGTVAGP</sequence>
<dbReference type="GO" id="GO:0016810">
    <property type="term" value="F:hydrolase activity, acting on carbon-nitrogen (but not peptide) bonds"/>
    <property type="evidence" value="ECO:0007669"/>
    <property type="project" value="InterPro"/>
</dbReference>
<evidence type="ECO:0000259" key="2">
    <source>
        <dbReference type="Pfam" id="PF01979"/>
    </source>
</evidence>
<keyword evidence="3" id="KW-0378">Hydrolase</keyword>
<dbReference type="InterPro" id="IPR051781">
    <property type="entry name" value="Metallo-dep_Hydrolase"/>
</dbReference>
<accession>A0A7C4QQ29</accession>
<dbReference type="InterPro" id="IPR011059">
    <property type="entry name" value="Metal-dep_hydrolase_composite"/>
</dbReference>
<dbReference type="Gene3D" id="3.20.20.140">
    <property type="entry name" value="Metal-dependent hydrolases"/>
    <property type="match status" value="3"/>
</dbReference>
<dbReference type="InterPro" id="IPR032466">
    <property type="entry name" value="Metal_Hydrolase"/>
</dbReference>
<protein>
    <submittedName>
        <fullName evidence="3">Amidohydrolase</fullName>
    </submittedName>
</protein>
<gene>
    <name evidence="3" type="ORF">ENS64_11985</name>
</gene>
<feature type="region of interest" description="Disordered" evidence="1">
    <location>
        <begin position="695"/>
        <end position="742"/>
    </location>
</feature>
<reference evidence="3" key="1">
    <citation type="journal article" date="2020" name="mSystems">
        <title>Genome- and Community-Level Interaction Insights into Carbon Utilization and Element Cycling Functions of Hydrothermarchaeota in Hydrothermal Sediment.</title>
        <authorList>
            <person name="Zhou Z."/>
            <person name="Liu Y."/>
            <person name="Xu W."/>
            <person name="Pan J."/>
            <person name="Luo Z.H."/>
            <person name="Li M."/>
        </authorList>
    </citation>
    <scope>NUCLEOTIDE SEQUENCE [LARGE SCALE GENOMIC DNA]</scope>
    <source>
        <strain evidence="3">SpSt-508</strain>
    </source>
</reference>
<organism evidence="3">
    <name type="scientific">Schlesneria paludicola</name>
    <dbReference type="NCBI Taxonomy" id="360056"/>
    <lineage>
        <taxon>Bacteria</taxon>
        <taxon>Pseudomonadati</taxon>
        <taxon>Planctomycetota</taxon>
        <taxon>Planctomycetia</taxon>
        <taxon>Planctomycetales</taxon>
        <taxon>Planctomycetaceae</taxon>
        <taxon>Schlesneria</taxon>
    </lineage>
</organism>
<feature type="domain" description="Amidohydrolase-related" evidence="2">
    <location>
        <begin position="793"/>
        <end position="1111"/>
    </location>
</feature>
<dbReference type="SUPFAM" id="SSF51556">
    <property type="entry name" value="Metallo-dependent hydrolases"/>
    <property type="match status" value="3"/>
</dbReference>
<evidence type="ECO:0000313" key="3">
    <source>
        <dbReference type="EMBL" id="HGT39963.1"/>
    </source>
</evidence>
<dbReference type="PANTHER" id="PTHR43135">
    <property type="entry name" value="ALPHA-D-RIBOSE 1-METHYLPHOSPHONATE 5-TRIPHOSPHATE DIPHOSPHATASE"/>
    <property type="match status" value="1"/>
</dbReference>
<feature type="region of interest" description="Disordered" evidence="1">
    <location>
        <begin position="656"/>
        <end position="680"/>
    </location>
</feature>